<name>A0A9W6LTZ9_9HYPH</name>
<evidence type="ECO:0000256" key="1">
    <source>
        <dbReference type="SAM" id="MobiDB-lite"/>
    </source>
</evidence>
<feature type="compositionally biased region" description="Pro residues" evidence="1">
    <location>
        <begin position="56"/>
        <end position="65"/>
    </location>
</feature>
<organism evidence="2 3">
    <name type="scientific">Methylocystis echinoides</name>
    <dbReference type="NCBI Taxonomy" id="29468"/>
    <lineage>
        <taxon>Bacteria</taxon>
        <taxon>Pseudomonadati</taxon>
        <taxon>Pseudomonadota</taxon>
        <taxon>Alphaproteobacteria</taxon>
        <taxon>Hyphomicrobiales</taxon>
        <taxon>Methylocystaceae</taxon>
        <taxon>Methylocystis</taxon>
    </lineage>
</organism>
<gene>
    <name evidence="2" type="ORF">LMG27198_40090</name>
</gene>
<accession>A0A9W6LTZ9</accession>
<evidence type="ECO:0000313" key="2">
    <source>
        <dbReference type="EMBL" id="GLI95017.1"/>
    </source>
</evidence>
<evidence type="ECO:0000313" key="3">
    <source>
        <dbReference type="Proteomes" id="UP001144323"/>
    </source>
</evidence>
<dbReference type="EMBL" id="BSEC01000001">
    <property type="protein sequence ID" value="GLI95017.1"/>
    <property type="molecule type" value="Genomic_DNA"/>
</dbReference>
<keyword evidence="3" id="KW-1185">Reference proteome</keyword>
<dbReference type="Proteomes" id="UP001144323">
    <property type="component" value="Unassembled WGS sequence"/>
</dbReference>
<protein>
    <submittedName>
        <fullName evidence="2">Uncharacterized protein</fullName>
    </submittedName>
</protein>
<feature type="region of interest" description="Disordered" evidence="1">
    <location>
        <begin position="26"/>
        <end position="65"/>
    </location>
</feature>
<reference evidence="2" key="1">
    <citation type="journal article" date="2023" name="Int. J. Syst. Evol. Microbiol.">
        <title>Methylocystis iwaonis sp. nov., a type II methane-oxidizing bacterium from surface soil of a rice paddy field in Japan, and emended description of the genus Methylocystis (ex Whittenbury et al. 1970) Bowman et al. 1993.</title>
        <authorList>
            <person name="Kaise H."/>
            <person name="Sawadogo J.B."/>
            <person name="Alam M.S."/>
            <person name="Ueno C."/>
            <person name="Dianou D."/>
            <person name="Shinjo R."/>
            <person name="Asakawa S."/>
        </authorList>
    </citation>
    <scope>NUCLEOTIDE SEQUENCE</scope>
    <source>
        <strain evidence="2">LMG27198</strain>
    </source>
</reference>
<dbReference type="AlphaFoldDB" id="A0A9W6LTZ9"/>
<comment type="caution">
    <text evidence="2">The sequence shown here is derived from an EMBL/GenBank/DDBJ whole genome shotgun (WGS) entry which is preliminary data.</text>
</comment>
<proteinExistence type="predicted"/>
<sequence length="65" mass="6609">MTIFDDARVSTGGKGVDAQVAALRAAGAEKVSKEPVNGASSDRAQRRPRVGEGPAATPPPSPPVR</sequence>